<dbReference type="PANTHER" id="PTHR28037">
    <property type="entry name" value="ALCOHOL O-ACETYLTRANSFERASE 1-RELATED"/>
    <property type="match status" value="1"/>
</dbReference>
<dbReference type="InterPro" id="IPR023213">
    <property type="entry name" value="CAT-like_dom_sf"/>
</dbReference>
<dbReference type="SUPFAM" id="SSF52777">
    <property type="entry name" value="CoA-dependent acyltransferases"/>
    <property type="match status" value="2"/>
</dbReference>
<dbReference type="Proteomes" id="UP000186817">
    <property type="component" value="Unassembled WGS sequence"/>
</dbReference>
<dbReference type="Gene3D" id="3.30.559.10">
    <property type="entry name" value="Chloramphenicol acetyltransferase-like domain"/>
    <property type="match status" value="1"/>
</dbReference>
<accession>A0A1Q9CJZ5</accession>
<dbReference type="OrthoDB" id="409451at2759"/>
<organism evidence="2 3">
    <name type="scientific">Symbiodinium microadriaticum</name>
    <name type="common">Dinoflagellate</name>
    <name type="synonym">Zooxanthella microadriatica</name>
    <dbReference type="NCBI Taxonomy" id="2951"/>
    <lineage>
        <taxon>Eukaryota</taxon>
        <taxon>Sar</taxon>
        <taxon>Alveolata</taxon>
        <taxon>Dinophyceae</taxon>
        <taxon>Suessiales</taxon>
        <taxon>Symbiodiniaceae</taxon>
        <taxon>Symbiodinium</taxon>
    </lineage>
</organism>
<keyword evidence="3" id="KW-1185">Reference proteome</keyword>
<evidence type="ECO:0000313" key="3">
    <source>
        <dbReference type="Proteomes" id="UP000186817"/>
    </source>
</evidence>
<dbReference type="InterPro" id="IPR052058">
    <property type="entry name" value="Alcohol_O-acetyltransferase"/>
</dbReference>
<dbReference type="Gene3D" id="1.25.40.430">
    <property type="match status" value="1"/>
</dbReference>
<proteinExistence type="predicted"/>
<sequence length="1524" mass="168878">MAIKEPEDASLGSESTSAPTAGTAWSQCLRCMCHALDKLGLAWHVAGDHLSPDLFITCLAGEKGNVGRIVDIVRTAEHTICNLHELRLIYSSAMDVYPKAEDAGYRELCVKYMQVLCELDTNEAREFHNRQRAFGITSDARMYEARARLEEREGDTAKALKILQEGLRIGAGPPDRLTAQIAALHTRRSKHCDAEIQQILEPLEAQTEVHDTIMEIEAESVPPIRRVHERPLIKMRSWAEGWTQTEVAVDTGMPGNPSADRCLQRWLRVECRRCLLKCFGAWKRLVDTSAQLRREALFDALRGQLNSAQRRCRAAELCLAKGQSEAGAICLRAGLRAWRSLAKLCRQRAKLADAAYQEFVRRSASLILWAWRTCLSSRVGDFENSEQPENTALDCLLVDFCSSLEDRTEEGCHQTDLCEKPAAGKPSGVAGFASFERQPLASVAIQNARSTLADAEDAKRMRGPERFFYDTSSYTGCARRKHGALLPALLVGLTATSIAGWSFVQVTGRASGGAESRCVRCAVMDAETNAATTGAKTESLDTPSFEPRDVGSAEQLMLSRMPAGHMITTHTSLALLEGQVDVELLKKALSWAILRHPMMRATAREPTVLGKDTGPFFHGGQDGRWRWEPTGLSSEGLTERGLMVEDVSGDFDAKCKEHFEQSLDKTTFDFENGPLWKLRLLRQPGFRGPRGGRSAMLFSFVHSIDDQKSANILLHDLLSHMEAAEKGDPIEDPKPAALPASLEDVFLQDELDVQKLAGYALSQASAGAVPFMKVPSALRAAERNVRKNFGLNPAQPVAQERNMTVPTAAAEGNAKLLMAEAVSSESDFWSESRKNVVSFRSLPAQQLSQLRQLCRENNVTMSMAVATAALLATSDISNDDMDFAYEAYRVLLGVDMRRFAPGGDWTQGTMAYASGALDFTLRLLPKSGQAYAAEHENTSIRSRIGGVPFWELARAADFAVREWVEKGYAAESTRLFDIGIRLLRMDNIIRETANDPSTLGRAYSVTVSNAGIYSQGPDNGSYGSLRLDKIFFGISTAISGSLMSASCLTVNGDLLITAHSAAPVVNRSDMVYADQEGKVEEFWAVWAWVFEVVHLPVRDLPPHELAFGQGWSGRISVPVAGAVVKEGARVSDVLDACRVWQNGELRRPVEGCDTLGRSIDAYELVGGGSRWQRATQWHQQHGFEDDRGFAYAFESYEEARANATTEVQTDEVFQVDLPLPLCQGEAENGAFRELQTGAQAHSGIAFNEFGVPYSAAQAVRLAQDVFTPAPGQEVCELSSYSFRRVAPTYAQLAGWSPDNQLALGDWQDKGKRSQQENSMALHYSSADKDGMAAMDAELNRDQHTLWQAPIRAAEVQPRFNLPLNADTMGTPEWHYNVQQQYTAYWRMVAHTRAARRYPRDHNLRSWNLAYAFRVGGASAGVPLPERSIWYLDNTAALMSLIRGRSDNPDLSKMPQLIHLCLFTYQCWVYWEWVPSKSNWIDAISREDSSDPWHQANHFSTFSAHFPFELWALTLGAAVKVFEFL</sequence>
<feature type="region of interest" description="Disordered" evidence="1">
    <location>
        <begin position="1"/>
        <end position="20"/>
    </location>
</feature>
<gene>
    <name evidence="2" type="ORF">AK812_SmicGene35991</name>
</gene>
<name>A0A1Q9CJZ5_SYMMI</name>
<reference evidence="2 3" key="1">
    <citation type="submission" date="2016-02" db="EMBL/GenBank/DDBJ databases">
        <title>Genome analysis of coral dinoflagellate symbionts highlights evolutionary adaptations to a symbiotic lifestyle.</title>
        <authorList>
            <person name="Aranda M."/>
            <person name="Li Y."/>
            <person name="Liew Y.J."/>
            <person name="Baumgarten S."/>
            <person name="Simakov O."/>
            <person name="Wilson M."/>
            <person name="Piel J."/>
            <person name="Ashoor H."/>
            <person name="Bougouffa S."/>
            <person name="Bajic V.B."/>
            <person name="Ryu T."/>
            <person name="Ravasi T."/>
            <person name="Bayer T."/>
            <person name="Micklem G."/>
            <person name="Kim H."/>
            <person name="Bhak J."/>
            <person name="Lajeunesse T.C."/>
            <person name="Voolstra C.R."/>
        </authorList>
    </citation>
    <scope>NUCLEOTIDE SEQUENCE [LARGE SCALE GENOMIC DNA]</scope>
    <source>
        <strain evidence="2 3">CCMP2467</strain>
    </source>
</reference>
<evidence type="ECO:0000256" key="1">
    <source>
        <dbReference type="SAM" id="MobiDB-lite"/>
    </source>
</evidence>
<evidence type="ECO:0000313" key="2">
    <source>
        <dbReference type="EMBL" id="OLP83261.1"/>
    </source>
</evidence>
<dbReference type="PANTHER" id="PTHR28037:SF1">
    <property type="entry name" value="ALCOHOL O-ACETYLTRANSFERASE 1-RELATED"/>
    <property type="match status" value="1"/>
</dbReference>
<dbReference type="EMBL" id="LSRX01001128">
    <property type="protein sequence ID" value="OLP83261.1"/>
    <property type="molecule type" value="Genomic_DNA"/>
</dbReference>
<protein>
    <submittedName>
        <fullName evidence="2">Uncharacterized protein</fullName>
    </submittedName>
</protein>
<comment type="caution">
    <text evidence="2">The sequence shown here is derived from an EMBL/GenBank/DDBJ whole genome shotgun (WGS) entry which is preliminary data.</text>
</comment>